<reference evidence="1" key="1">
    <citation type="submission" date="2020-05" db="EMBL/GenBank/DDBJ databases">
        <authorList>
            <person name="Chiriac C."/>
            <person name="Salcher M."/>
            <person name="Ghai R."/>
            <person name="Kavagutti S V."/>
        </authorList>
    </citation>
    <scope>NUCLEOTIDE SEQUENCE</scope>
</reference>
<protein>
    <submittedName>
        <fullName evidence="1">Unannotated protein</fullName>
    </submittedName>
</protein>
<accession>A0A6J7TDG9</accession>
<dbReference type="EMBL" id="CAFBQK010000089">
    <property type="protein sequence ID" value="CAB5051854.1"/>
    <property type="molecule type" value="Genomic_DNA"/>
</dbReference>
<organism evidence="1">
    <name type="scientific">freshwater metagenome</name>
    <dbReference type="NCBI Taxonomy" id="449393"/>
    <lineage>
        <taxon>unclassified sequences</taxon>
        <taxon>metagenomes</taxon>
        <taxon>ecological metagenomes</taxon>
    </lineage>
</organism>
<sequence>MISSLVAWLVIVIFAPIAFSKVAAKSGGLYAAQFETTKDCFVRSALGSRAPDASSDELEQALTSKSKPAAIELITIFLPRLLKTLCIYSSVSRPAKDLELPAGLLTRGLVNSDPKFSF</sequence>
<name>A0A6J7TDG9_9ZZZZ</name>
<proteinExistence type="predicted"/>
<gene>
    <name evidence="1" type="ORF">UFOPK4265_00765</name>
</gene>
<evidence type="ECO:0000313" key="1">
    <source>
        <dbReference type="EMBL" id="CAB5051854.1"/>
    </source>
</evidence>
<dbReference type="AlphaFoldDB" id="A0A6J7TDG9"/>